<proteinExistence type="predicted"/>
<protein>
    <submittedName>
        <fullName evidence="1">Uncharacterized protein</fullName>
    </submittedName>
</protein>
<dbReference type="AlphaFoldDB" id="A0A4Y9VUU2"/>
<accession>A0A4Y9VUU2</accession>
<dbReference type="EMBL" id="PQVH01000005">
    <property type="protein sequence ID" value="TFW72568.1"/>
    <property type="molecule type" value="Genomic_DNA"/>
</dbReference>
<comment type="caution">
    <text evidence="1">The sequence shown here is derived from an EMBL/GenBank/DDBJ whole genome shotgun (WGS) entry which is preliminary data.</text>
</comment>
<gene>
    <name evidence="1" type="ORF">C3Y98_02880</name>
</gene>
<dbReference type="RefSeq" id="WP_135276606.1">
    <property type="nucleotide sequence ID" value="NZ_PQVH01000005.1"/>
</dbReference>
<dbReference type="OrthoDB" id="8536326at2"/>
<reference evidence="1 2" key="1">
    <citation type="submission" date="2018-02" db="EMBL/GenBank/DDBJ databases">
        <title>A novel lanthanide dependent methylotroph, Methylotenera sp. La3113.</title>
        <authorList>
            <person name="Lv H."/>
            <person name="Tani A."/>
        </authorList>
    </citation>
    <scope>NUCLEOTIDE SEQUENCE [LARGE SCALE GENOMIC DNA]</scope>
    <source>
        <strain evidence="1 2">La3113</strain>
    </source>
</reference>
<keyword evidence="2" id="KW-1185">Reference proteome</keyword>
<organism evidence="1 2">
    <name type="scientific">Methylotenera oryzisoli</name>
    <dbReference type="NCBI Taxonomy" id="2080758"/>
    <lineage>
        <taxon>Bacteria</taxon>
        <taxon>Pseudomonadati</taxon>
        <taxon>Pseudomonadota</taxon>
        <taxon>Betaproteobacteria</taxon>
        <taxon>Nitrosomonadales</taxon>
        <taxon>Methylophilaceae</taxon>
        <taxon>Methylotenera</taxon>
    </lineage>
</organism>
<evidence type="ECO:0000313" key="1">
    <source>
        <dbReference type="EMBL" id="TFW72568.1"/>
    </source>
</evidence>
<name>A0A4Y9VUU2_9PROT</name>
<dbReference type="Proteomes" id="UP000297706">
    <property type="component" value="Unassembled WGS sequence"/>
</dbReference>
<evidence type="ECO:0000313" key="2">
    <source>
        <dbReference type="Proteomes" id="UP000297706"/>
    </source>
</evidence>
<sequence>MHNKHLQIAEQVTIATLLLSSALSGLVVLGLLIVPSTTALAADGIVVLQREVPARPAIRDGEPGRAVTIDTSPDDKVKAAVAQNVGIKPIELDDTEFSAISTNTPASLRASPETNKLSGAVLDSYGLNNNSHPAQSATSTLSGTIGGAVGGAVGGLSGQINAGINGTSNALNGMTGAIMRSSGQ</sequence>